<dbReference type="CDD" id="cd00838">
    <property type="entry name" value="MPP_superfamily"/>
    <property type="match status" value="1"/>
</dbReference>
<comment type="caution">
    <text evidence="2">The sequence shown here is derived from an EMBL/GenBank/DDBJ whole genome shotgun (WGS) entry which is preliminary data.</text>
</comment>
<feature type="domain" description="Calcineurin-like phosphoesterase" evidence="1">
    <location>
        <begin position="73"/>
        <end position="166"/>
    </location>
</feature>
<proteinExistence type="predicted"/>
<dbReference type="OrthoDB" id="7330247at2"/>
<dbReference type="AlphaFoldDB" id="A0A5A9VZ15"/>
<reference evidence="2 3" key="1">
    <citation type="submission" date="2019-03" db="EMBL/GenBank/DDBJ databases">
        <title>Nitrincola sp. nov. isolated from an Indian soda lake.</title>
        <authorList>
            <person name="Joshi A."/>
            <person name="Thite S.V."/>
            <person name="Joseph N."/>
            <person name="Dhotre D."/>
            <person name="Moorthy M."/>
            <person name="Shouche Y.S."/>
        </authorList>
    </citation>
    <scope>NUCLEOTIDE SEQUENCE [LARGE SCALE GENOMIC DNA]</scope>
    <source>
        <strain evidence="2 3">MEB193</strain>
    </source>
</reference>
<dbReference type="InterPro" id="IPR029052">
    <property type="entry name" value="Metallo-depent_PP-like"/>
</dbReference>
<evidence type="ECO:0000313" key="3">
    <source>
        <dbReference type="Proteomes" id="UP000325302"/>
    </source>
</evidence>
<evidence type="ECO:0000313" key="2">
    <source>
        <dbReference type="EMBL" id="KAA0873716.1"/>
    </source>
</evidence>
<protein>
    <submittedName>
        <fullName evidence="2">Metallophosphatase family protein</fullName>
    </submittedName>
</protein>
<name>A0A5A9VZ15_9GAMM</name>
<dbReference type="Pfam" id="PF00149">
    <property type="entry name" value="Metallophos"/>
    <property type="match status" value="1"/>
</dbReference>
<dbReference type="SUPFAM" id="SSF56300">
    <property type="entry name" value="Metallo-dependent phosphatases"/>
    <property type="match status" value="1"/>
</dbReference>
<dbReference type="Gene3D" id="3.60.21.10">
    <property type="match status" value="1"/>
</dbReference>
<dbReference type="EMBL" id="SMRS01000009">
    <property type="protein sequence ID" value="KAA0873716.1"/>
    <property type="molecule type" value="Genomic_DNA"/>
</dbReference>
<dbReference type="InterPro" id="IPR004843">
    <property type="entry name" value="Calcineurin-like_PHP"/>
</dbReference>
<accession>A0A5A9VZ15</accession>
<dbReference type="GO" id="GO:0016787">
    <property type="term" value="F:hydrolase activity"/>
    <property type="evidence" value="ECO:0007669"/>
    <property type="project" value="InterPro"/>
</dbReference>
<evidence type="ECO:0000259" key="1">
    <source>
        <dbReference type="Pfam" id="PF00149"/>
    </source>
</evidence>
<gene>
    <name evidence="2" type="ORF">E1H14_11735</name>
</gene>
<keyword evidence="3" id="KW-1185">Reference proteome</keyword>
<dbReference type="RefSeq" id="WP_149391675.1">
    <property type="nucleotide sequence ID" value="NZ_SMRS01000009.1"/>
</dbReference>
<organism evidence="2 3">
    <name type="scientific">Nitrincola tapanii</name>
    <dbReference type="NCBI Taxonomy" id="1708751"/>
    <lineage>
        <taxon>Bacteria</taxon>
        <taxon>Pseudomonadati</taxon>
        <taxon>Pseudomonadota</taxon>
        <taxon>Gammaproteobacteria</taxon>
        <taxon>Oceanospirillales</taxon>
        <taxon>Oceanospirillaceae</taxon>
        <taxon>Nitrincola</taxon>
    </lineage>
</organism>
<dbReference type="Proteomes" id="UP000325302">
    <property type="component" value="Unassembled WGS sequence"/>
</dbReference>
<sequence length="454" mass="51166">MKRFYRPGPLDLSSPPVYPTSPWQAQRLPRTFQPWIHHDAQSWYLSDTPSVDKLHACLTRLGQTQAWFWPEKPILFLTDLHADAQAFLASLEACAWIQRFGPGPEEFHLAQPRDAARLILGGDCLDKGPDNLALLRVIRRLRDLGTDLTLLAGNHDLRLLLAMRSIGATDCPRNGHFFVRLGSKAIPFFRQLLDTYPELRPTHLPSADLCRAALLPAPDWPERFAEAAAGRLTPEQIKRELQRLAKRVNAFSQRCQVEGLNWQDIYAATRIWQQLFLQAEGEFAWFYPSLQLLEPSASLLFIHAGCDDSSALELAERGAEVLNQRFRAALLEEPFQLYFSSLGNMVRTKYRPQDGHLSQIGRDALERAGILALVHGHRNLHLGQRITLRAGVLNVECDASLNLATRSQEGLEGEGCAVTIIHPEGCILGLSNDYPSIRVFRPEQMAALIQRLNL</sequence>